<evidence type="ECO:0000313" key="1">
    <source>
        <dbReference type="EMBL" id="GJT90285.1"/>
    </source>
</evidence>
<dbReference type="Proteomes" id="UP001151760">
    <property type="component" value="Unassembled WGS sequence"/>
</dbReference>
<comment type="caution">
    <text evidence="1">The sequence shown here is derived from an EMBL/GenBank/DDBJ whole genome shotgun (WGS) entry which is preliminary data.</text>
</comment>
<evidence type="ECO:0000313" key="2">
    <source>
        <dbReference type="Proteomes" id="UP001151760"/>
    </source>
</evidence>
<sequence>MFSMQVRTGNPLVSATQAVQHMNGESIKGLWEIMLLGDRVISSVYYVEGLGHNVFFVGQFCDSDLEVDFRKHSCFVRNMEGVDLLKGCRSTISSSAVTTADASNKRQQPDSTSSTSTLATTVTADGNFDLFSTTVIAAFMSSDLVGFHNKLKLHTQAFKSSFNIMIVDSNLPHHSKSLKVNIRIINWGDC</sequence>
<accession>A0ABQ5HSJ1</accession>
<proteinExistence type="predicted"/>
<protein>
    <recommendedName>
        <fullName evidence="3">Integrase, catalytic region, zinc finger, CCHC-type, peptidase aspartic, catalytic</fullName>
    </recommendedName>
</protein>
<gene>
    <name evidence="1" type="ORF">Tco_1079130</name>
</gene>
<keyword evidence="2" id="KW-1185">Reference proteome</keyword>
<name>A0ABQ5HSJ1_9ASTR</name>
<reference evidence="1" key="2">
    <citation type="submission" date="2022-01" db="EMBL/GenBank/DDBJ databases">
        <authorList>
            <person name="Yamashiro T."/>
            <person name="Shiraishi A."/>
            <person name="Satake H."/>
            <person name="Nakayama K."/>
        </authorList>
    </citation>
    <scope>NUCLEOTIDE SEQUENCE</scope>
</reference>
<dbReference type="EMBL" id="BQNB010019906">
    <property type="protein sequence ID" value="GJT90285.1"/>
    <property type="molecule type" value="Genomic_DNA"/>
</dbReference>
<reference evidence="1" key="1">
    <citation type="journal article" date="2022" name="Int. J. Mol. Sci.">
        <title>Draft Genome of Tanacetum Coccineum: Genomic Comparison of Closely Related Tanacetum-Family Plants.</title>
        <authorList>
            <person name="Yamashiro T."/>
            <person name="Shiraishi A."/>
            <person name="Nakayama K."/>
            <person name="Satake H."/>
        </authorList>
    </citation>
    <scope>NUCLEOTIDE SEQUENCE</scope>
</reference>
<organism evidence="1 2">
    <name type="scientific">Tanacetum coccineum</name>
    <dbReference type="NCBI Taxonomy" id="301880"/>
    <lineage>
        <taxon>Eukaryota</taxon>
        <taxon>Viridiplantae</taxon>
        <taxon>Streptophyta</taxon>
        <taxon>Embryophyta</taxon>
        <taxon>Tracheophyta</taxon>
        <taxon>Spermatophyta</taxon>
        <taxon>Magnoliopsida</taxon>
        <taxon>eudicotyledons</taxon>
        <taxon>Gunneridae</taxon>
        <taxon>Pentapetalae</taxon>
        <taxon>asterids</taxon>
        <taxon>campanulids</taxon>
        <taxon>Asterales</taxon>
        <taxon>Asteraceae</taxon>
        <taxon>Asteroideae</taxon>
        <taxon>Anthemideae</taxon>
        <taxon>Anthemidinae</taxon>
        <taxon>Tanacetum</taxon>
    </lineage>
</organism>
<evidence type="ECO:0008006" key="3">
    <source>
        <dbReference type="Google" id="ProtNLM"/>
    </source>
</evidence>